<dbReference type="Proteomes" id="UP000887563">
    <property type="component" value="Unplaced"/>
</dbReference>
<evidence type="ECO:0000313" key="1">
    <source>
        <dbReference type="Proteomes" id="UP000887563"/>
    </source>
</evidence>
<protein>
    <submittedName>
        <fullName evidence="2">Uncharacterized protein</fullName>
    </submittedName>
</protein>
<dbReference type="AlphaFoldDB" id="A0A914N7E0"/>
<proteinExistence type="predicted"/>
<dbReference type="WBParaSite" id="Minc3s04006g35270">
    <property type="protein sequence ID" value="Minc3s04006g35270"/>
    <property type="gene ID" value="Minc3s04006g35270"/>
</dbReference>
<keyword evidence="1" id="KW-1185">Reference proteome</keyword>
<accession>A0A914N7E0</accession>
<organism evidence="1 2">
    <name type="scientific">Meloidogyne incognita</name>
    <name type="common">Southern root-knot nematode worm</name>
    <name type="synonym">Oxyuris incognita</name>
    <dbReference type="NCBI Taxonomy" id="6306"/>
    <lineage>
        <taxon>Eukaryota</taxon>
        <taxon>Metazoa</taxon>
        <taxon>Ecdysozoa</taxon>
        <taxon>Nematoda</taxon>
        <taxon>Chromadorea</taxon>
        <taxon>Rhabditida</taxon>
        <taxon>Tylenchina</taxon>
        <taxon>Tylenchomorpha</taxon>
        <taxon>Tylenchoidea</taxon>
        <taxon>Meloidogynidae</taxon>
        <taxon>Meloidogyninae</taxon>
        <taxon>Meloidogyne</taxon>
        <taxon>Meloidogyne incognita group</taxon>
    </lineage>
</organism>
<name>A0A914N7E0_MELIC</name>
<reference evidence="2" key="1">
    <citation type="submission" date="2022-11" db="UniProtKB">
        <authorList>
            <consortium name="WormBaseParasite"/>
        </authorList>
    </citation>
    <scope>IDENTIFICATION</scope>
</reference>
<sequence length="370" mass="40088">MSRRSSVHKVPKNHKIFQLFFIQKQFCLQFSTCPLPFRQLILLEFFSNINVLTADIEGEIRKTIDLSRKVQQLRENGLLSKQDDNQQLKTPCTSDVLNAVLDMSSTHQIGSGQSSPFIPSTSLIAASLSGLKAALNSTIANSDMSSTHQIGSGQSSPFIPSTSLIAASLSGLKAALNSTIANSGIPSNNNPLPQQQQNALIPTSSIPNLKIEANNISLNIGGGLDGSFTPIGLGGKTMSTPDLHLTSTSLATIPVFKQQQHSPILSREALAAVFQSSTTSSYNSVQLHQQRISRQNSPNNSIQNEINLRTSTTRLVNSCNLAELTPSTGHSSTTTLKSDDERWKITTPDHQQQQHQPLVVCPPQITIVIF</sequence>
<evidence type="ECO:0000313" key="2">
    <source>
        <dbReference type="WBParaSite" id="Minc3s04006g35270"/>
    </source>
</evidence>